<dbReference type="Pfam" id="PF04130">
    <property type="entry name" value="GCP_C_terminal"/>
    <property type="match status" value="1"/>
</dbReference>
<dbReference type="GO" id="GO:0051225">
    <property type="term" value="P:spindle assembly"/>
    <property type="evidence" value="ECO:0007669"/>
    <property type="project" value="TreeGrafter"/>
</dbReference>
<dbReference type="InterPro" id="IPR040457">
    <property type="entry name" value="GCP_C"/>
</dbReference>
<feature type="region of interest" description="Disordered" evidence="6">
    <location>
        <begin position="840"/>
        <end position="864"/>
    </location>
</feature>
<evidence type="ECO:0000256" key="1">
    <source>
        <dbReference type="ARBA" id="ARBA00004245"/>
    </source>
</evidence>
<dbReference type="GO" id="GO:0000930">
    <property type="term" value="C:gamma-tubulin complex"/>
    <property type="evidence" value="ECO:0007669"/>
    <property type="project" value="TreeGrafter"/>
</dbReference>
<feature type="domain" description="Gamma tubulin complex component protein N-terminal" evidence="8">
    <location>
        <begin position="64"/>
        <end position="361"/>
    </location>
</feature>
<accession>A0A4V4H4Y6</accession>
<sequence length="1283" mass="146038">MEIDPNFSWLLRTLRVDDPWVHPKTWESIPSESGRVRSADSCGQSQDPIYESSLISEANLVHLVVNALLGIKSSIMEIDKLAAIFSSSPADRTFHRVPTLWCRSLSTNALGKILKCISHSGLVVCLLQKFVNFYQCANRDVQQSEDKGEGSTSLEDTNFLEDLLGSPPNRKVVNMNEIWMQPPYSLINQAFAVAVKKVLQGYFGALNTMQASVKLRRSAMTFEKSVHIPDGSCGDTKISQSGITLLEVFLHTNELRTQIESLGNICFPRFADLAVSKEALTAETNIEFHNFPRGVDLLSYLYLQLRNADPIHHALLKHLFVGSCEPYCGFIKSWIFRASIDDPYREFFVHKSTKSNAASESVDKLFLTEIKEQIGISVPCFLKDVHRPLVRAGLQLQVLVKFLSLFNFDFVGRRANSHCNLANIEEILPCWVGMSTDSVFLSNSLTFCKQRIEALICQRQNIYQMMLEKLQVFFSKSDIRYERMNHMVIPFNNSQSLYSGRSPNIPIILLSGADYVFSATTDEPEATRICTTQNATDASYASEESSYELDSLHNSENSFYSSEEETESEGFLTSGNHVMPPEYLLHSDSLPCYTIKIPFPNSNEIGRLCFSQASCYSMPKQHGPAVHHYKNEKTNSSVSFCCGDEKPVMTPVLSDENYNSDNFWPVGLLKAPFYDIINHRGPKQPCLAPQSIQMNDENSGTLENTKSVFDKVIVPFSSKLDTVRRFEFMNARIGPWCQDIFSSWNSNEYYDLSANPILTRFSWFSNMDILKDRSSNKGHRSHFPYFDFSSVVDPCNFSGNVLATHDNGLEVEASRIGNSNLATVGSNGILADSVQHSIKDEPDLRPTCSSNTSREAHHTPGHLPSSVSGGALWVGSLHYSDEIESCAEDKWHDSGAEFEMPPDVVIDKCIVQEILLQFQSLFLTTEDTSMSATLLSSCSRKVFDLHEICWHCGDIILWNWQTGQIHLLFLFVNRNGLLRTREEVAEMQGILSCHYKDLHIQVCQQLCYQVARGRFELHEHLLALRRYHFMELADWAEIHLFLFVNRSQYLDFMLLGYKVDWPIKIIVTPAALNIYAEIFHYLIQVRLAAFSLVEAYQSSVLRGQDLKFHKIDLQILIKLRQQMNHFLSALQQYLHSQLSNVSWSRFQHSLKHQVKDMLDLESVHMSYLAEALHTCFLSEDTKPVAVIIENILQCALDFGLHLTGGHLYAGTNRPGPLNLQSDINLCKVSTIQTIFERNLKDLYLLYLKSPKHVDFSFCRFWDHLNYNEYYSNIFNRDTNYLCL</sequence>
<protein>
    <recommendedName>
        <fullName evidence="11">Gamma-tubulin complex component 6</fullName>
    </recommendedName>
</protein>
<evidence type="ECO:0000313" key="9">
    <source>
        <dbReference type="EMBL" id="THU53976.1"/>
    </source>
</evidence>
<evidence type="ECO:0000256" key="3">
    <source>
        <dbReference type="ARBA" id="ARBA00022490"/>
    </source>
</evidence>
<evidence type="ECO:0000313" key="10">
    <source>
        <dbReference type="Proteomes" id="UP000317650"/>
    </source>
</evidence>
<comment type="similarity">
    <text evidence="2">Belongs to the TUBGCP family.</text>
</comment>
<dbReference type="Pfam" id="PF17681">
    <property type="entry name" value="GCP_N_terminal"/>
    <property type="match status" value="1"/>
</dbReference>
<dbReference type="GO" id="GO:0005874">
    <property type="term" value="C:microtubule"/>
    <property type="evidence" value="ECO:0007669"/>
    <property type="project" value="UniProtKB-KW"/>
</dbReference>
<dbReference type="InterPro" id="IPR041470">
    <property type="entry name" value="GCP_N"/>
</dbReference>
<proteinExistence type="inferred from homology"/>
<organism evidence="9 10">
    <name type="scientific">Musa balbisiana</name>
    <name type="common">Banana</name>
    <dbReference type="NCBI Taxonomy" id="52838"/>
    <lineage>
        <taxon>Eukaryota</taxon>
        <taxon>Viridiplantae</taxon>
        <taxon>Streptophyta</taxon>
        <taxon>Embryophyta</taxon>
        <taxon>Tracheophyta</taxon>
        <taxon>Spermatophyta</taxon>
        <taxon>Magnoliopsida</taxon>
        <taxon>Liliopsida</taxon>
        <taxon>Zingiberales</taxon>
        <taxon>Musaceae</taxon>
        <taxon>Musa</taxon>
    </lineage>
</organism>
<keyword evidence="10" id="KW-1185">Reference proteome</keyword>
<dbReference type="Gene3D" id="1.20.120.1900">
    <property type="entry name" value="Gamma-tubulin complex, C-terminal domain"/>
    <property type="match status" value="1"/>
</dbReference>
<keyword evidence="4" id="KW-0493">Microtubule</keyword>
<dbReference type="GO" id="GO:0000922">
    <property type="term" value="C:spindle pole"/>
    <property type="evidence" value="ECO:0007669"/>
    <property type="project" value="InterPro"/>
</dbReference>
<dbReference type="Proteomes" id="UP000317650">
    <property type="component" value="Chromosome 10"/>
</dbReference>
<evidence type="ECO:0008006" key="11">
    <source>
        <dbReference type="Google" id="ProtNLM"/>
    </source>
</evidence>
<dbReference type="EMBL" id="PYDT01000008">
    <property type="protein sequence ID" value="THU53976.1"/>
    <property type="molecule type" value="Genomic_DNA"/>
</dbReference>
<dbReference type="STRING" id="52838.A0A4V4H4Y6"/>
<evidence type="ECO:0000256" key="6">
    <source>
        <dbReference type="SAM" id="MobiDB-lite"/>
    </source>
</evidence>
<dbReference type="PANTHER" id="PTHR19302:SF70">
    <property type="entry name" value="GAMMA-TUBULIN COMPLEX COMPONENT 6"/>
    <property type="match status" value="1"/>
</dbReference>
<comment type="caution">
    <text evidence="9">The sequence shown here is derived from an EMBL/GenBank/DDBJ whole genome shotgun (WGS) entry which is preliminary data.</text>
</comment>
<reference evidence="9 10" key="1">
    <citation type="journal article" date="2019" name="Nat. Plants">
        <title>Genome sequencing of Musa balbisiana reveals subgenome evolution and function divergence in polyploid bananas.</title>
        <authorList>
            <person name="Yao X."/>
        </authorList>
    </citation>
    <scope>NUCLEOTIDE SEQUENCE [LARGE SCALE GENOMIC DNA]</scope>
    <source>
        <strain evidence="10">cv. DH-PKW</strain>
        <tissue evidence="9">Leaves</tissue>
    </source>
</reference>
<name>A0A4V4H4Y6_MUSBA</name>
<comment type="subcellular location">
    <subcellularLocation>
        <location evidence="1">Cytoplasm</location>
        <location evidence="1">Cytoskeleton</location>
    </subcellularLocation>
</comment>
<dbReference type="GO" id="GO:0031122">
    <property type="term" value="P:cytoplasmic microtubule organization"/>
    <property type="evidence" value="ECO:0007669"/>
    <property type="project" value="TreeGrafter"/>
</dbReference>
<dbReference type="InterPro" id="IPR007259">
    <property type="entry name" value="GCP"/>
</dbReference>
<feature type="domain" description="Gamma tubulin complex component C-terminal" evidence="7">
    <location>
        <begin position="1048"/>
        <end position="1270"/>
    </location>
</feature>
<dbReference type="GO" id="GO:0051321">
    <property type="term" value="P:meiotic cell cycle"/>
    <property type="evidence" value="ECO:0007669"/>
    <property type="project" value="TreeGrafter"/>
</dbReference>
<evidence type="ECO:0000256" key="4">
    <source>
        <dbReference type="ARBA" id="ARBA00022701"/>
    </source>
</evidence>
<dbReference type="GO" id="GO:0051011">
    <property type="term" value="F:microtubule minus-end binding"/>
    <property type="evidence" value="ECO:0007669"/>
    <property type="project" value="TreeGrafter"/>
</dbReference>
<evidence type="ECO:0000256" key="2">
    <source>
        <dbReference type="ARBA" id="ARBA00010337"/>
    </source>
</evidence>
<dbReference type="PANTHER" id="PTHR19302">
    <property type="entry name" value="GAMMA TUBULIN COMPLEX PROTEIN"/>
    <property type="match status" value="1"/>
</dbReference>
<evidence type="ECO:0000259" key="8">
    <source>
        <dbReference type="Pfam" id="PF17681"/>
    </source>
</evidence>
<dbReference type="InterPro" id="IPR042241">
    <property type="entry name" value="GCP_C_sf"/>
</dbReference>
<evidence type="ECO:0000256" key="5">
    <source>
        <dbReference type="ARBA" id="ARBA00023212"/>
    </source>
</evidence>
<dbReference type="GO" id="GO:0007020">
    <property type="term" value="P:microtubule nucleation"/>
    <property type="evidence" value="ECO:0007669"/>
    <property type="project" value="InterPro"/>
</dbReference>
<dbReference type="GO" id="GO:0000278">
    <property type="term" value="P:mitotic cell cycle"/>
    <property type="evidence" value="ECO:0007669"/>
    <property type="project" value="TreeGrafter"/>
</dbReference>
<keyword evidence="3" id="KW-0963">Cytoplasm</keyword>
<dbReference type="GO" id="GO:0043015">
    <property type="term" value="F:gamma-tubulin binding"/>
    <property type="evidence" value="ECO:0007669"/>
    <property type="project" value="InterPro"/>
</dbReference>
<keyword evidence="5" id="KW-0206">Cytoskeleton</keyword>
<gene>
    <name evidence="9" type="ORF">C4D60_Mb10t20100</name>
</gene>
<evidence type="ECO:0000259" key="7">
    <source>
        <dbReference type="Pfam" id="PF04130"/>
    </source>
</evidence>